<evidence type="ECO:0000259" key="1">
    <source>
        <dbReference type="Pfam" id="PF01266"/>
    </source>
</evidence>
<dbReference type="EMBL" id="VYKK01000008">
    <property type="protein sequence ID" value="KAA9005343.1"/>
    <property type="molecule type" value="Genomic_DNA"/>
</dbReference>
<dbReference type="Proteomes" id="UP000367750">
    <property type="component" value="Unassembled WGS sequence"/>
</dbReference>
<evidence type="ECO:0000313" key="2">
    <source>
        <dbReference type="EMBL" id="KAA9005343.1"/>
    </source>
</evidence>
<dbReference type="Gene3D" id="3.50.50.60">
    <property type="entry name" value="FAD/NAD(P)-binding domain"/>
    <property type="match status" value="1"/>
</dbReference>
<dbReference type="PANTHER" id="PTHR13847">
    <property type="entry name" value="SARCOSINE DEHYDROGENASE-RELATED"/>
    <property type="match status" value="1"/>
</dbReference>
<proteinExistence type="predicted"/>
<accession>A0A5J5GBS2</accession>
<dbReference type="InterPro" id="IPR006076">
    <property type="entry name" value="FAD-dep_OxRdtase"/>
</dbReference>
<dbReference type="Gene3D" id="3.30.9.10">
    <property type="entry name" value="D-Amino Acid Oxidase, subunit A, domain 2"/>
    <property type="match status" value="1"/>
</dbReference>
<dbReference type="Pfam" id="PF01266">
    <property type="entry name" value="DAO"/>
    <property type="match status" value="1"/>
</dbReference>
<dbReference type="PANTHER" id="PTHR13847:SF201">
    <property type="entry name" value="PUTATIBE OXIDOREDUCTASE"/>
    <property type="match status" value="1"/>
</dbReference>
<protein>
    <submittedName>
        <fullName evidence="2">FAD-dependent oxidoreductase</fullName>
    </submittedName>
</protein>
<comment type="caution">
    <text evidence="2">The sequence shown here is derived from an EMBL/GenBank/DDBJ whole genome shotgun (WGS) entry which is preliminary data.</text>
</comment>
<evidence type="ECO:0000313" key="3">
    <source>
        <dbReference type="Proteomes" id="UP000367750"/>
    </source>
</evidence>
<gene>
    <name evidence="2" type="ORF">F4V43_07665</name>
</gene>
<dbReference type="GO" id="GO:0005737">
    <property type="term" value="C:cytoplasm"/>
    <property type="evidence" value="ECO:0007669"/>
    <property type="project" value="TreeGrafter"/>
</dbReference>
<keyword evidence="3" id="KW-1185">Reference proteome</keyword>
<dbReference type="InterPro" id="IPR036188">
    <property type="entry name" value="FAD/NAD-bd_sf"/>
</dbReference>
<name>A0A5J5GBS2_9BACL</name>
<dbReference type="SUPFAM" id="SSF51905">
    <property type="entry name" value="FAD/NAD(P)-binding domain"/>
    <property type="match status" value="1"/>
</dbReference>
<feature type="domain" description="FAD dependent oxidoreductase" evidence="1">
    <location>
        <begin position="30"/>
        <end position="383"/>
    </location>
</feature>
<reference evidence="2 3" key="1">
    <citation type="submission" date="2019-09" db="EMBL/GenBank/DDBJ databases">
        <title>Bacillus ochoae sp. nov., Paenibacillus whitsoniae sp. nov., Paenibacillus spiritus sp. nov. Isolated from the Mars Exploration Rover during spacecraft assembly.</title>
        <authorList>
            <person name="Seuylemezian A."/>
            <person name="Vaishampayan P."/>
        </authorList>
    </citation>
    <scope>NUCLEOTIDE SEQUENCE [LARGE SCALE GENOMIC DNA]</scope>
    <source>
        <strain evidence="2 3">MER_111</strain>
    </source>
</reference>
<dbReference type="RefSeq" id="WP_150457655.1">
    <property type="nucleotide sequence ID" value="NZ_VYKK01000008.1"/>
</dbReference>
<sequence>MKLSAGPTFWEHTLSDPPSYPPLEDDAVCDVLIIGGGMAGALCAHRLSKLGADTVLIDKRAVGTGSTHANTGLLQASSDKRLGSFIHTFGKEKGEQFYRLSKDALLNLRQAAGELAIDPQFIPRSSLYYASTPRDADLLREEGELLRSVGIECELWDEKTIAARFPFSRSAALYTRGDAEVNPYRFVHGLLAGAASAGVRICSGTQALHLDYLPEGVVCRTKRGSISARQVIFTTGYETQEIKRDRGADLVNSYAIVTEPVPSLPKWHERCLIWETARPYLYFRTTPEGRIIAGGLDEPLTDPQEREVRSLSRRDKLLEKLAEHFPELQGVRAEFAWGAVFGLSRDGLPFIGPHPDYPHCYFIEGYGGNGTVCSMIGAELVTDTVAGRTRPELDLFSLTRSPKPAPAG</sequence>
<organism evidence="2 3">
    <name type="scientific">Paenibacillus spiritus</name>
    <dbReference type="NCBI Taxonomy" id="2496557"/>
    <lineage>
        <taxon>Bacteria</taxon>
        <taxon>Bacillati</taxon>
        <taxon>Bacillota</taxon>
        <taxon>Bacilli</taxon>
        <taxon>Bacillales</taxon>
        <taxon>Paenibacillaceae</taxon>
        <taxon>Paenibacillus</taxon>
    </lineage>
</organism>
<dbReference type="OrthoDB" id="571248at2"/>
<dbReference type="AlphaFoldDB" id="A0A5J5GBS2"/>